<dbReference type="InterPro" id="IPR008207">
    <property type="entry name" value="Sig_transdc_His_kin_Hpt_dom"/>
</dbReference>
<accession>A0A2S0N903</accession>
<dbReference type="EMBL" id="CP027668">
    <property type="protein sequence ID" value="AVO44640.1"/>
    <property type="molecule type" value="Genomic_DNA"/>
</dbReference>
<dbReference type="InterPro" id="IPR036641">
    <property type="entry name" value="HPT_dom_sf"/>
</dbReference>
<dbReference type="Proteomes" id="UP000237889">
    <property type="component" value="Chromosome"/>
</dbReference>
<protein>
    <submittedName>
        <fullName evidence="3">Hpt domain-containing protein</fullName>
    </submittedName>
</protein>
<dbReference type="Pfam" id="PF01627">
    <property type="entry name" value="Hpt"/>
    <property type="match status" value="1"/>
</dbReference>
<gene>
    <name evidence="3" type="ORF">C6569_05975</name>
</gene>
<keyword evidence="1" id="KW-0902">Two-component regulatory system</keyword>
<evidence type="ECO:0000256" key="1">
    <source>
        <dbReference type="ARBA" id="ARBA00023012"/>
    </source>
</evidence>
<evidence type="ECO:0000313" key="3">
    <source>
        <dbReference type="EMBL" id="AVO44640.1"/>
    </source>
</evidence>
<dbReference type="AlphaFoldDB" id="A0A2S0N903"/>
<dbReference type="KEGG" id="phr:C6569_05975"/>
<organism evidence="3 4">
    <name type="scientific">Phreatobacter cathodiphilus</name>
    <dbReference type="NCBI Taxonomy" id="1868589"/>
    <lineage>
        <taxon>Bacteria</taxon>
        <taxon>Pseudomonadati</taxon>
        <taxon>Pseudomonadota</taxon>
        <taxon>Alphaproteobacteria</taxon>
        <taxon>Hyphomicrobiales</taxon>
        <taxon>Phreatobacteraceae</taxon>
        <taxon>Phreatobacter</taxon>
    </lineage>
</organism>
<proteinExistence type="predicted"/>
<reference evidence="3 4" key="1">
    <citation type="submission" date="2018-03" db="EMBL/GenBank/DDBJ databases">
        <title>Genome sequencing of Phreatobacter sp.</title>
        <authorList>
            <person name="Kim S.-J."/>
            <person name="Heo J."/>
            <person name="Kwon S.-W."/>
        </authorList>
    </citation>
    <scope>NUCLEOTIDE SEQUENCE [LARGE SCALE GENOMIC DNA]</scope>
    <source>
        <strain evidence="3 4">S-12</strain>
    </source>
</reference>
<dbReference type="GO" id="GO:0000160">
    <property type="term" value="P:phosphorelay signal transduction system"/>
    <property type="evidence" value="ECO:0007669"/>
    <property type="project" value="UniProtKB-KW"/>
</dbReference>
<keyword evidence="4" id="KW-1185">Reference proteome</keyword>
<feature type="domain" description="HPt" evidence="2">
    <location>
        <begin position="36"/>
        <end position="110"/>
    </location>
</feature>
<evidence type="ECO:0000259" key="2">
    <source>
        <dbReference type="Pfam" id="PF01627"/>
    </source>
</evidence>
<dbReference type="GO" id="GO:0004672">
    <property type="term" value="F:protein kinase activity"/>
    <property type="evidence" value="ECO:0007669"/>
    <property type="project" value="UniProtKB-ARBA"/>
</dbReference>
<name>A0A2S0N903_9HYPH</name>
<dbReference type="SUPFAM" id="SSF47226">
    <property type="entry name" value="Histidine-containing phosphotransfer domain, HPT domain"/>
    <property type="match status" value="1"/>
</dbReference>
<dbReference type="OrthoDB" id="8454588at2"/>
<evidence type="ECO:0000313" key="4">
    <source>
        <dbReference type="Proteomes" id="UP000237889"/>
    </source>
</evidence>
<dbReference type="Gene3D" id="1.20.120.160">
    <property type="entry name" value="HPT domain"/>
    <property type="match status" value="1"/>
</dbReference>
<sequence>MTMARIMSDEHLGSSLPVDLTHLSRQTFGDHDLEREVLVLFERQSRTMLERLRNATNAKTWAEAAHTLKGSALGIGAFGVAQAAEAVECDQVDHLSSRAWDDLARLESAVAEANGFIATLLRAA</sequence>